<keyword evidence="2" id="KW-0732">Signal</keyword>
<feature type="region of interest" description="Disordered" evidence="1">
    <location>
        <begin position="73"/>
        <end position="101"/>
    </location>
</feature>
<evidence type="ECO:0000256" key="1">
    <source>
        <dbReference type="SAM" id="MobiDB-lite"/>
    </source>
</evidence>
<dbReference type="PROSITE" id="PS51257">
    <property type="entry name" value="PROKAR_LIPOPROTEIN"/>
    <property type="match status" value="1"/>
</dbReference>
<dbReference type="Proteomes" id="UP000249016">
    <property type="component" value="Unassembled WGS sequence"/>
</dbReference>
<accession>A0A327NNR9</accession>
<gene>
    <name evidence="3" type="ORF">HMF3257_23420</name>
</gene>
<feature type="chain" id="PRO_5016256024" description="Neuropeptide-like protein 29" evidence="2">
    <location>
        <begin position="28"/>
        <end position="101"/>
    </location>
</feature>
<evidence type="ECO:0008006" key="5">
    <source>
        <dbReference type="Google" id="ProtNLM"/>
    </source>
</evidence>
<evidence type="ECO:0000256" key="2">
    <source>
        <dbReference type="SAM" id="SignalP"/>
    </source>
</evidence>
<dbReference type="EMBL" id="QLII01000001">
    <property type="protein sequence ID" value="RAI76375.1"/>
    <property type="molecule type" value="Genomic_DNA"/>
</dbReference>
<organism evidence="3 4">
    <name type="scientific">Spirosoma telluris</name>
    <dbReference type="NCBI Taxonomy" id="2183553"/>
    <lineage>
        <taxon>Bacteria</taxon>
        <taxon>Pseudomonadati</taxon>
        <taxon>Bacteroidota</taxon>
        <taxon>Cytophagia</taxon>
        <taxon>Cytophagales</taxon>
        <taxon>Cytophagaceae</taxon>
        <taxon>Spirosoma</taxon>
    </lineage>
</organism>
<reference evidence="3 4" key="1">
    <citation type="submission" date="2018-06" db="EMBL/GenBank/DDBJ databases">
        <title>Spirosoma sp. HMF3257 Genome sequencing and assembly.</title>
        <authorList>
            <person name="Kang H."/>
            <person name="Cha I."/>
            <person name="Kim H."/>
            <person name="Kang J."/>
            <person name="Joh K."/>
        </authorList>
    </citation>
    <scope>NUCLEOTIDE SEQUENCE [LARGE SCALE GENOMIC DNA]</scope>
    <source>
        <strain evidence="3 4">HMF3257</strain>
    </source>
</reference>
<feature type="compositionally biased region" description="Gly residues" evidence="1">
    <location>
        <begin position="85"/>
        <end position="101"/>
    </location>
</feature>
<name>A0A327NNR9_9BACT</name>
<dbReference type="AlphaFoldDB" id="A0A327NNR9"/>
<feature type="signal peptide" evidence="2">
    <location>
        <begin position="1"/>
        <end position="27"/>
    </location>
</feature>
<evidence type="ECO:0000313" key="3">
    <source>
        <dbReference type="EMBL" id="RAI76375.1"/>
    </source>
</evidence>
<protein>
    <recommendedName>
        <fullName evidence="5">Neuropeptide-like protein 29</fullName>
    </recommendedName>
</protein>
<keyword evidence="4" id="KW-1185">Reference proteome</keyword>
<dbReference type="RefSeq" id="WP_146619247.1">
    <property type="nucleotide sequence ID" value="NZ_QLII01000001.1"/>
</dbReference>
<comment type="caution">
    <text evidence="3">The sequence shown here is derived from an EMBL/GenBank/DDBJ whole genome shotgun (WGS) entry which is preliminary data.</text>
</comment>
<sequence>MKTIKLLPLLTAGLLVVLMTSCGPAYVSTGVGYGPRPYYGNPYGYGYGYARPYGYYRPPVIVRPAPRYYAPAPRYYGGSPNARRGYGGGGYSGGGRSRGPR</sequence>
<proteinExistence type="predicted"/>
<feature type="compositionally biased region" description="Low complexity" evidence="1">
    <location>
        <begin position="73"/>
        <end position="84"/>
    </location>
</feature>
<evidence type="ECO:0000313" key="4">
    <source>
        <dbReference type="Proteomes" id="UP000249016"/>
    </source>
</evidence>